<keyword evidence="2 7" id="KW-0732">Signal</keyword>
<dbReference type="InterPro" id="IPR051940">
    <property type="entry name" value="Chitin_bind-dev_reg"/>
</dbReference>
<dbReference type="SMART" id="SM00494">
    <property type="entry name" value="ChtBD2"/>
    <property type="match status" value="2"/>
</dbReference>
<feature type="signal peptide" evidence="7">
    <location>
        <begin position="1"/>
        <end position="23"/>
    </location>
</feature>
<dbReference type="EMBL" id="DS232095">
    <property type="protein sequence ID" value="EDS34687.1"/>
    <property type="molecule type" value="Genomic_DNA"/>
</dbReference>
<dbReference type="PANTHER" id="PTHR23301">
    <property type="entry name" value="CHITIN BINDING PERITROPHIN-A"/>
    <property type="match status" value="1"/>
</dbReference>
<dbReference type="InterPro" id="IPR036508">
    <property type="entry name" value="Chitin-bd_dom_sf"/>
</dbReference>
<dbReference type="SUPFAM" id="SSF57625">
    <property type="entry name" value="Invertebrate chitin-binding proteins"/>
    <property type="match status" value="1"/>
</dbReference>
<feature type="chain" id="PRO_5002756678" evidence="7">
    <location>
        <begin position="24"/>
        <end position="254"/>
    </location>
</feature>
<dbReference type="GO" id="GO:0005576">
    <property type="term" value="C:extracellular region"/>
    <property type="evidence" value="ECO:0007669"/>
    <property type="project" value="InterPro"/>
</dbReference>
<evidence type="ECO:0000259" key="8">
    <source>
        <dbReference type="PROSITE" id="PS50940"/>
    </source>
</evidence>
<evidence type="ECO:0000256" key="6">
    <source>
        <dbReference type="SAM" id="MobiDB-lite"/>
    </source>
</evidence>
<evidence type="ECO:0000256" key="3">
    <source>
        <dbReference type="ARBA" id="ARBA00022737"/>
    </source>
</evidence>
<dbReference type="VEuPathDB" id="VectorBase:CQUJHB010449"/>
<dbReference type="PROSITE" id="PS50940">
    <property type="entry name" value="CHIT_BIND_II"/>
    <property type="match status" value="1"/>
</dbReference>
<dbReference type="STRING" id="7176.B0WTY6"/>
<keyword evidence="3" id="KW-0677">Repeat</keyword>
<dbReference type="InParanoid" id="B0WTY6"/>
<keyword evidence="5" id="KW-0325">Glycoprotein</keyword>
<dbReference type="KEGG" id="cqu:CpipJ_CPIJ010502"/>
<dbReference type="AlphaFoldDB" id="B0WTY6"/>
<dbReference type="VEuPathDB" id="VectorBase:CPIJ010502"/>
<sequence>MFASTVTVLTLSATLLLATIVSSSDECYRNRLITVKTVAHFENCNQYVVCVGRIRKFGWSELEQTCVPGEAERCRKKPKLRLMSVRVTEVEPSISCVASSDSCPARFDPTALVLRAHEDCAKYYLCISFLPVVLSCPANLRFNERTCQCDLPENVDCGMTTTTELPEGTDTTTEEPENSTTEQPEGSNSPITEPSTTTTTQETTSTATPPTTSSPTPVTVTLKPETSEATTVPASTTTTEKPPVVVEIMEAVNK</sequence>
<feature type="non-terminal residue" evidence="9">
    <location>
        <position position="254"/>
    </location>
</feature>
<dbReference type="Pfam" id="PF01607">
    <property type="entry name" value="CBM_14"/>
    <property type="match status" value="1"/>
</dbReference>
<organism>
    <name type="scientific">Culex quinquefasciatus</name>
    <name type="common">Southern house mosquito</name>
    <name type="synonym">Culex pungens</name>
    <dbReference type="NCBI Taxonomy" id="7176"/>
    <lineage>
        <taxon>Eukaryota</taxon>
        <taxon>Metazoa</taxon>
        <taxon>Ecdysozoa</taxon>
        <taxon>Arthropoda</taxon>
        <taxon>Hexapoda</taxon>
        <taxon>Insecta</taxon>
        <taxon>Pterygota</taxon>
        <taxon>Neoptera</taxon>
        <taxon>Endopterygota</taxon>
        <taxon>Diptera</taxon>
        <taxon>Nematocera</taxon>
        <taxon>Culicoidea</taxon>
        <taxon>Culicidae</taxon>
        <taxon>Culicinae</taxon>
        <taxon>Culicini</taxon>
        <taxon>Culex</taxon>
        <taxon>Culex</taxon>
    </lineage>
</organism>
<keyword evidence="1" id="KW-0147">Chitin-binding</keyword>
<evidence type="ECO:0000256" key="4">
    <source>
        <dbReference type="ARBA" id="ARBA00023157"/>
    </source>
</evidence>
<dbReference type="Gene3D" id="2.170.140.10">
    <property type="entry name" value="Chitin binding domain"/>
    <property type="match status" value="1"/>
</dbReference>
<proteinExistence type="predicted"/>
<gene>
    <name evidence="9" type="ORF">CpipJ_CPIJ010502</name>
</gene>
<dbReference type="HOGENOM" id="CLU_1100766_0_0_1"/>
<feature type="region of interest" description="Disordered" evidence="6">
    <location>
        <begin position="159"/>
        <end position="243"/>
    </location>
</feature>
<name>B0WTY6_CULQU</name>
<feature type="compositionally biased region" description="Low complexity" evidence="6">
    <location>
        <begin position="178"/>
        <end position="239"/>
    </location>
</feature>
<reference evidence="9" key="1">
    <citation type="submission" date="2007-03" db="EMBL/GenBank/DDBJ databases">
        <title>Annotation of Culex pipiens quinquefasciatus.</title>
        <authorList>
            <consortium name="The Broad Institute Genome Sequencing Platform"/>
            <person name="Atkinson P.W."/>
            <person name="Hemingway J."/>
            <person name="Christensen B.M."/>
            <person name="Higgs S."/>
            <person name="Kodira C."/>
            <person name="Hannick L."/>
            <person name="Megy K."/>
            <person name="O'Leary S."/>
            <person name="Pearson M."/>
            <person name="Haas B.J."/>
            <person name="Mauceli E."/>
            <person name="Wortman J.R."/>
            <person name="Lee N.H."/>
            <person name="Guigo R."/>
            <person name="Stanke M."/>
            <person name="Alvarado L."/>
            <person name="Amedeo P."/>
            <person name="Antoine C.H."/>
            <person name="Arensburger P."/>
            <person name="Bidwell S.L."/>
            <person name="Crawford M."/>
            <person name="Camaro F."/>
            <person name="Devon K."/>
            <person name="Engels R."/>
            <person name="Hammond M."/>
            <person name="Howarth C."/>
            <person name="Koehrsen M."/>
            <person name="Lawson D."/>
            <person name="Montgomery P."/>
            <person name="Nene V."/>
            <person name="Nusbaum C."/>
            <person name="Puiu D."/>
            <person name="Romero-Severson J."/>
            <person name="Severson D.W."/>
            <person name="Shumway M."/>
            <person name="Sisk P."/>
            <person name="Stolte C."/>
            <person name="Zeng Q."/>
            <person name="Eisenstadt E."/>
            <person name="Fraser-Liggett C."/>
            <person name="Strausberg R."/>
            <person name="Galagan J."/>
            <person name="Birren B."/>
            <person name="Collins F.H."/>
        </authorList>
    </citation>
    <scope>NUCLEOTIDE SEQUENCE [LARGE SCALE GENOMIC DNA]</scope>
    <source>
        <strain evidence="9">JHB</strain>
    </source>
</reference>
<dbReference type="OrthoDB" id="5990676at2759"/>
<protein>
    <submittedName>
        <fullName evidence="9">G-box-binding factor</fullName>
    </submittedName>
</protein>
<dbReference type="PANTHER" id="PTHR23301:SF0">
    <property type="entry name" value="CHITIN-BINDING TYPE-2 DOMAIN-CONTAINING PROTEIN-RELATED"/>
    <property type="match status" value="1"/>
</dbReference>
<evidence type="ECO:0000256" key="2">
    <source>
        <dbReference type="ARBA" id="ARBA00022729"/>
    </source>
</evidence>
<dbReference type="GO" id="GO:0008061">
    <property type="term" value="F:chitin binding"/>
    <property type="evidence" value="ECO:0007669"/>
    <property type="project" value="UniProtKB-KW"/>
</dbReference>
<evidence type="ECO:0000256" key="7">
    <source>
        <dbReference type="SAM" id="SignalP"/>
    </source>
</evidence>
<evidence type="ECO:0000256" key="1">
    <source>
        <dbReference type="ARBA" id="ARBA00022669"/>
    </source>
</evidence>
<evidence type="ECO:0000256" key="5">
    <source>
        <dbReference type="ARBA" id="ARBA00023180"/>
    </source>
</evidence>
<feature type="compositionally biased region" description="Low complexity" evidence="6">
    <location>
        <begin position="160"/>
        <end position="171"/>
    </location>
</feature>
<keyword evidence="4" id="KW-1015">Disulfide bond</keyword>
<accession>B0WTY6</accession>
<dbReference type="InterPro" id="IPR002557">
    <property type="entry name" value="Chitin-bd_dom"/>
</dbReference>
<evidence type="ECO:0000313" key="9">
    <source>
        <dbReference type="EMBL" id="EDS34687.1"/>
    </source>
</evidence>
<feature type="domain" description="Chitin-binding type-2" evidence="8">
    <location>
        <begin position="100"/>
        <end position="159"/>
    </location>
</feature>